<comment type="caution">
    <text evidence="2">The sequence shown here is derived from an EMBL/GenBank/DDBJ whole genome shotgun (WGS) entry which is preliminary data.</text>
</comment>
<feature type="domain" description="Carrier" evidence="1">
    <location>
        <begin position="3"/>
        <end position="79"/>
    </location>
</feature>
<dbReference type="PROSITE" id="PS50075">
    <property type="entry name" value="CARRIER"/>
    <property type="match status" value="1"/>
</dbReference>
<dbReference type="eggNOG" id="COG0236">
    <property type="taxonomic scope" value="Bacteria"/>
</dbReference>
<dbReference type="STRING" id="1192034.CAP_1652"/>
<keyword evidence="3" id="KW-1185">Reference proteome</keyword>
<dbReference type="RefSeq" id="WP_044239450.1">
    <property type="nucleotide sequence ID" value="NZ_ASRX01000015.1"/>
</dbReference>
<evidence type="ECO:0000313" key="2">
    <source>
        <dbReference type="EMBL" id="EYF06522.1"/>
    </source>
</evidence>
<sequence length="83" mass="9187">MDERETEAFEVIRKVFAGELEREAPVEAGQHLRDLALDSMEVTVLMVELENHFRVRLDAADAIEVATVADLARLVAARAQAAP</sequence>
<evidence type="ECO:0000313" key="3">
    <source>
        <dbReference type="Proteomes" id="UP000019678"/>
    </source>
</evidence>
<dbReference type="InterPro" id="IPR009081">
    <property type="entry name" value="PP-bd_ACP"/>
</dbReference>
<dbReference type="SUPFAM" id="SSF47336">
    <property type="entry name" value="ACP-like"/>
    <property type="match status" value="1"/>
</dbReference>
<dbReference type="OrthoDB" id="5382944at2"/>
<accession>A0A017TC98</accession>
<name>A0A017TC98_9BACT</name>
<dbReference type="EMBL" id="ASRX01000015">
    <property type="protein sequence ID" value="EYF06522.1"/>
    <property type="molecule type" value="Genomic_DNA"/>
</dbReference>
<dbReference type="Pfam" id="PF00550">
    <property type="entry name" value="PP-binding"/>
    <property type="match status" value="1"/>
</dbReference>
<proteinExistence type="predicted"/>
<dbReference type="Gene3D" id="1.10.1200.10">
    <property type="entry name" value="ACP-like"/>
    <property type="match status" value="1"/>
</dbReference>
<dbReference type="InterPro" id="IPR036736">
    <property type="entry name" value="ACP-like_sf"/>
</dbReference>
<evidence type="ECO:0000259" key="1">
    <source>
        <dbReference type="PROSITE" id="PS50075"/>
    </source>
</evidence>
<gene>
    <name evidence="2" type="ORF">CAP_1652</name>
</gene>
<dbReference type="AlphaFoldDB" id="A0A017TC98"/>
<dbReference type="Proteomes" id="UP000019678">
    <property type="component" value="Unassembled WGS sequence"/>
</dbReference>
<protein>
    <submittedName>
        <fullName evidence="2">Acyl carrier protein</fullName>
    </submittedName>
</protein>
<organism evidence="2 3">
    <name type="scientific">Chondromyces apiculatus DSM 436</name>
    <dbReference type="NCBI Taxonomy" id="1192034"/>
    <lineage>
        <taxon>Bacteria</taxon>
        <taxon>Pseudomonadati</taxon>
        <taxon>Myxococcota</taxon>
        <taxon>Polyangia</taxon>
        <taxon>Polyangiales</taxon>
        <taxon>Polyangiaceae</taxon>
        <taxon>Chondromyces</taxon>
    </lineage>
</organism>
<reference evidence="2 3" key="1">
    <citation type="submission" date="2013-05" db="EMBL/GenBank/DDBJ databases">
        <title>Genome assembly of Chondromyces apiculatus DSM 436.</title>
        <authorList>
            <person name="Sharma G."/>
            <person name="Khatri I."/>
            <person name="Kaur C."/>
            <person name="Mayilraj S."/>
            <person name="Subramanian S."/>
        </authorList>
    </citation>
    <scope>NUCLEOTIDE SEQUENCE [LARGE SCALE GENOMIC DNA]</scope>
    <source>
        <strain evidence="2 3">DSM 436</strain>
    </source>
</reference>